<dbReference type="AlphaFoldDB" id="Q9NIN8"/>
<reference evidence="2" key="1">
    <citation type="journal article" date="2000" name="Infect. Immun.">
        <title>Serological expression cloning of novel immunoreactive antigens of Babesia microti.</title>
        <authorList>
            <person name="Lodes M.J."/>
            <person name="Houghton R.L."/>
            <person name="Bruinsma E.S."/>
            <person name="Mohamath R."/>
            <person name="Reynolds L.D."/>
            <person name="Benson D.R."/>
            <person name="Krause P.J."/>
            <person name="Reed S.G."/>
            <person name="Persing D.H."/>
        </authorList>
    </citation>
    <scope>NUCLEOTIDE SEQUENCE</scope>
    <source>
        <strain evidence="2">MN1</strain>
    </source>
</reference>
<feature type="compositionally biased region" description="Low complexity" evidence="1">
    <location>
        <begin position="440"/>
        <end position="466"/>
    </location>
</feature>
<name>Q9NIN8_BABMI</name>
<organism evidence="2">
    <name type="scientific">Babesia microti</name>
    <dbReference type="NCBI Taxonomy" id="5868"/>
    <lineage>
        <taxon>Eukaryota</taxon>
        <taxon>Sar</taxon>
        <taxon>Alveolata</taxon>
        <taxon>Apicomplexa</taxon>
        <taxon>Aconoidasida</taxon>
        <taxon>Piroplasmida</taxon>
        <taxon>Babesiidae</taxon>
        <taxon>Babesia</taxon>
    </lineage>
</organism>
<protein>
    <submittedName>
        <fullName evidence="2">Seroreactive antigen MN-10</fullName>
    </submittedName>
</protein>
<proteinExistence type="predicted"/>
<feature type="compositionally biased region" description="Gly residues" evidence="1">
    <location>
        <begin position="398"/>
        <end position="408"/>
    </location>
</feature>
<feature type="compositionally biased region" description="Low complexity" evidence="1">
    <location>
        <begin position="387"/>
        <end position="397"/>
    </location>
</feature>
<dbReference type="EMBL" id="AF206247">
    <property type="protein sequence ID" value="AAF68239.1"/>
    <property type="molecule type" value="Genomic_DNA"/>
</dbReference>
<feature type="region of interest" description="Disordered" evidence="1">
    <location>
        <begin position="374"/>
        <end position="480"/>
    </location>
</feature>
<sequence>KRFNEHTDMNGIHYYYIDGSLLASGEVTSNFRYISKEYEYEHTELAKEHCKKEKCVNVDNIEDNNLKIYAKQFKSVVTTPADVAGVSDGFFIRGQNLGAVGSVNEQPNTVGMSLEQFIKNELYSFSNEIYHTISSQISNSFLIMMSDAIVKHDNYILKKEGEGCEQIYNYEEFIEKLRGARSEGNNMFQEALIRFRNASSEEMVNAASYLSAALFRYKEFDDELFKKANDNFGRDDGYDFDYINTKKELVILASVLDGLDLIMERLIENFSDVNNTDDIKKAFDECKSNAIILKKKILDNDEDYKINFREMVNEVTCANTKFEALNDLIISDCEKKGIKINRDVISSYKLLLSTITYIVGAGVEAVTVSVSATSNGTESGGAGSGTGTSVSATSTLTGNGGTESGGTAGTTTSSGTEAGGTSGTTTSSGAASGKAGTGTAGTTTSSEGAGSDKAGTGTSGTTTSSGTGAGGAGSGGPSGHASNAKIPGIMTLTLFALLTFIVN</sequence>
<evidence type="ECO:0000313" key="2">
    <source>
        <dbReference type="EMBL" id="AAF68239.1"/>
    </source>
</evidence>
<feature type="compositionally biased region" description="Gly residues" evidence="1">
    <location>
        <begin position="467"/>
        <end position="478"/>
    </location>
</feature>
<accession>Q9NIN8</accession>
<feature type="compositionally biased region" description="Low complexity" evidence="1">
    <location>
        <begin position="423"/>
        <end position="434"/>
    </location>
</feature>
<evidence type="ECO:0000256" key="1">
    <source>
        <dbReference type="SAM" id="MobiDB-lite"/>
    </source>
</evidence>
<feature type="non-terminal residue" evidence="2">
    <location>
        <position position="1"/>
    </location>
</feature>